<protein>
    <submittedName>
        <fullName evidence="1">Uncharacterized protein</fullName>
    </submittedName>
</protein>
<proteinExistence type="predicted"/>
<keyword evidence="2" id="KW-1185">Reference proteome</keyword>
<reference evidence="2" key="1">
    <citation type="journal article" date="2019" name="Int. J. Syst. Evol. Microbiol.">
        <title>The Global Catalogue of Microorganisms (GCM) 10K type strain sequencing project: providing services to taxonomists for standard genome sequencing and annotation.</title>
        <authorList>
            <consortium name="The Broad Institute Genomics Platform"/>
            <consortium name="The Broad Institute Genome Sequencing Center for Infectious Disease"/>
            <person name="Wu L."/>
            <person name="Ma J."/>
        </authorList>
    </citation>
    <scope>NUCLEOTIDE SEQUENCE [LARGE SCALE GENOMIC DNA]</scope>
    <source>
        <strain evidence="2">JCM 19635</strain>
    </source>
</reference>
<organism evidence="1 2">
    <name type="scientific">Hymenobacter humi</name>
    <dbReference type="NCBI Taxonomy" id="1411620"/>
    <lineage>
        <taxon>Bacteria</taxon>
        <taxon>Pseudomonadati</taxon>
        <taxon>Bacteroidota</taxon>
        <taxon>Cytophagia</taxon>
        <taxon>Cytophagales</taxon>
        <taxon>Hymenobacteraceae</taxon>
        <taxon>Hymenobacter</taxon>
    </lineage>
</organism>
<dbReference type="RefSeq" id="WP_380203588.1">
    <property type="nucleotide sequence ID" value="NZ_JBHTEK010000001.1"/>
</dbReference>
<dbReference type="Proteomes" id="UP001596513">
    <property type="component" value="Unassembled WGS sequence"/>
</dbReference>
<comment type="caution">
    <text evidence="1">The sequence shown here is derived from an EMBL/GenBank/DDBJ whole genome shotgun (WGS) entry which is preliminary data.</text>
</comment>
<dbReference type="EMBL" id="JBHTEK010000001">
    <property type="protein sequence ID" value="MFC7668347.1"/>
    <property type="molecule type" value="Genomic_DNA"/>
</dbReference>
<gene>
    <name evidence="1" type="ORF">ACFQT0_13885</name>
</gene>
<sequence length="215" mass="24033">MLRDVSIRTDTAVYLLSRNTVPVQGVATQYFWFRRDDETVELRLYPATPASSRPLRLRRTPDYAQLDSLTKEEDGSFRTRLKFQNLTTGHFLRLVVEQPSDSAGREPRRQVVPLLPLTRTTLALRVADTELFVGEEKVFELTSSNARNVRTTGEWVRGTDFDYRVVAEASGLLRLHVLPNQAGPTHAAGEAANRAAHLAERQPPELPAARAAAGV</sequence>
<accession>A0ABW2U7H8</accession>
<evidence type="ECO:0000313" key="1">
    <source>
        <dbReference type="EMBL" id="MFC7668347.1"/>
    </source>
</evidence>
<name>A0ABW2U7H8_9BACT</name>
<evidence type="ECO:0000313" key="2">
    <source>
        <dbReference type="Proteomes" id="UP001596513"/>
    </source>
</evidence>